<dbReference type="GeneID" id="64955837"/>
<dbReference type="PANTHER" id="PTHR10039:SF17">
    <property type="entry name" value="FUNGAL STAND N-TERMINAL GOODBYE DOMAIN-CONTAINING PROTEIN-RELATED"/>
    <property type="match status" value="1"/>
</dbReference>
<proteinExistence type="predicted"/>
<evidence type="ECO:0000256" key="3">
    <source>
        <dbReference type="PROSITE-ProRule" id="PRU00221"/>
    </source>
</evidence>
<dbReference type="InterPro" id="IPR056884">
    <property type="entry name" value="NPHP3-like_N"/>
</dbReference>
<evidence type="ECO:0000313" key="8">
    <source>
        <dbReference type="EMBL" id="GAT19998.1"/>
    </source>
</evidence>
<dbReference type="Gene3D" id="2.130.10.10">
    <property type="entry name" value="YVTN repeat-like/Quinoprotein amine dehydrogenase"/>
    <property type="match status" value="2"/>
</dbReference>
<evidence type="ECO:0000313" key="9">
    <source>
        <dbReference type="Proteomes" id="UP000075230"/>
    </source>
</evidence>
<keyword evidence="2" id="KW-0677">Repeat</keyword>
<feature type="region of interest" description="Disordered" evidence="5">
    <location>
        <begin position="25"/>
        <end position="53"/>
    </location>
</feature>
<dbReference type="InterPro" id="IPR036322">
    <property type="entry name" value="WD40_repeat_dom_sf"/>
</dbReference>
<evidence type="ECO:0000256" key="4">
    <source>
        <dbReference type="SAM" id="Coils"/>
    </source>
</evidence>
<organism evidence="8 9">
    <name type="scientific">Aspergillus kawachii</name>
    <name type="common">White koji mold</name>
    <name type="synonym">Aspergillus awamori var. kawachi</name>
    <dbReference type="NCBI Taxonomy" id="1069201"/>
    <lineage>
        <taxon>Eukaryota</taxon>
        <taxon>Fungi</taxon>
        <taxon>Dikarya</taxon>
        <taxon>Ascomycota</taxon>
        <taxon>Pezizomycotina</taxon>
        <taxon>Eurotiomycetes</taxon>
        <taxon>Eurotiomycetidae</taxon>
        <taxon>Eurotiales</taxon>
        <taxon>Aspergillaceae</taxon>
        <taxon>Aspergillus</taxon>
        <taxon>Aspergillus subgen. Circumdati</taxon>
    </lineage>
</organism>
<evidence type="ECO:0000256" key="2">
    <source>
        <dbReference type="ARBA" id="ARBA00022737"/>
    </source>
</evidence>
<evidence type="ECO:0000256" key="5">
    <source>
        <dbReference type="SAM" id="MobiDB-lite"/>
    </source>
</evidence>
<dbReference type="RefSeq" id="XP_041538278.1">
    <property type="nucleotide sequence ID" value="XM_041684055.1"/>
</dbReference>
<dbReference type="SMART" id="SM00320">
    <property type="entry name" value="WD40"/>
    <property type="match status" value="4"/>
</dbReference>
<evidence type="ECO:0000313" key="10">
    <source>
        <dbReference type="Proteomes" id="UP000661280"/>
    </source>
</evidence>
<dbReference type="Pfam" id="PF00400">
    <property type="entry name" value="WD40"/>
    <property type="match status" value="2"/>
</dbReference>
<dbReference type="VEuPathDB" id="FungiDB:ASPFODRAFT_140950"/>
<gene>
    <name evidence="7" type="ORF">AKAW2_11558S</name>
    <name evidence="8" type="ORF">RIB2604_00605820</name>
</gene>
<feature type="repeat" description="WD" evidence="3">
    <location>
        <begin position="1045"/>
        <end position="1079"/>
    </location>
</feature>
<feature type="domain" description="NACHT" evidence="6">
    <location>
        <begin position="379"/>
        <end position="539"/>
    </location>
</feature>
<accession>A0A146F1B4</accession>
<dbReference type="VEuPathDB" id="FungiDB:ASPFODRAFT_56983"/>
<dbReference type="InterPro" id="IPR001680">
    <property type="entry name" value="WD40_rpt"/>
</dbReference>
<dbReference type="Proteomes" id="UP000661280">
    <property type="component" value="Chromosome 1"/>
</dbReference>
<dbReference type="EMBL" id="BCWF01000006">
    <property type="protein sequence ID" value="GAT19998.1"/>
    <property type="molecule type" value="Genomic_DNA"/>
</dbReference>
<dbReference type="PROSITE" id="PS50837">
    <property type="entry name" value="NACHT"/>
    <property type="match status" value="1"/>
</dbReference>
<dbReference type="OrthoDB" id="538223at2759"/>
<evidence type="ECO:0000313" key="7">
    <source>
        <dbReference type="EMBL" id="BCR94512.1"/>
    </source>
</evidence>
<keyword evidence="1 3" id="KW-0853">WD repeat</keyword>
<keyword evidence="4" id="KW-0175">Coiled coil</keyword>
<feature type="coiled-coil region" evidence="4">
    <location>
        <begin position="306"/>
        <end position="333"/>
    </location>
</feature>
<dbReference type="PANTHER" id="PTHR10039">
    <property type="entry name" value="AMELOGENIN"/>
    <property type="match status" value="1"/>
</dbReference>
<dbReference type="SUPFAM" id="SSF50978">
    <property type="entry name" value="WD40 repeat-like"/>
    <property type="match status" value="1"/>
</dbReference>
<dbReference type="PROSITE" id="PS00678">
    <property type="entry name" value="WD_REPEATS_1"/>
    <property type="match status" value="1"/>
</dbReference>
<dbReference type="Pfam" id="PF24883">
    <property type="entry name" value="NPHP3_N"/>
    <property type="match status" value="1"/>
</dbReference>
<dbReference type="SUPFAM" id="SSF52540">
    <property type="entry name" value="P-loop containing nucleoside triphosphate hydrolases"/>
    <property type="match status" value="1"/>
</dbReference>
<feature type="repeat" description="WD" evidence="3">
    <location>
        <begin position="1196"/>
        <end position="1230"/>
    </location>
</feature>
<reference evidence="8 9" key="1">
    <citation type="journal article" date="2016" name="DNA Res.">
        <title>Genome sequence of Aspergillus luchuensis NBRC 4314.</title>
        <authorList>
            <person name="Yamada O."/>
            <person name="Machida M."/>
            <person name="Hosoyama A."/>
            <person name="Goto M."/>
            <person name="Takahashi T."/>
            <person name="Futagami T."/>
            <person name="Yamagata Y."/>
            <person name="Takeuchi M."/>
            <person name="Kobayashi T."/>
            <person name="Koike H."/>
            <person name="Abe K."/>
            <person name="Asai K."/>
            <person name="Arita M."/>
            <person name="Fujita N."/>
            <person name="Fukuda K."/>
            <person name="Higa K."/>
            <person name="Horikawa H."/>
            <person name="Ishikawa T."/>
            <person name="Jinno K."/>
            <person name="Kato Y."/>
            <person name="Kirimura K."/>
            <person name="Mizutani O."/>
            <person name="Nakasone K."/>
            <person name="Sano M."/>
            <person name="Shiraishi Y."/>
            <person name="Tsukahara M."/>
            <person name="Gomi K."/>
        </authorList>
    </citation>
    <scope>NUCLEOTIDE SEQUENCE [LARGE SCALE GENOMIC DNA]</scope>
    <source>
        <strain evidence="8 9">RIB 2604</strain>
    </source>
</reference>
<feature type="compositionally biased region" description="Basic and acidic residues" evidence="5">
    <location>
        <begin position="25"/>
        <end position="45"/>
    </location>
</feature>
<dbReference type="Proteomes" id="UP000075230">
    <property type="component" value="Unassembled WGS sequence"/>
</dbReference>
<dbReference type="InterPro" id="IPR007111">
    <property type="entry name" value="NACHT_NTPase"/>
</dbReference>
<name>A0A146F1B4_ASPKA</name>
<dbReference type="Gene3D" id="3.40.50.300">
    <property type="entry name" value="P-loop containing nucleotide triphosphate hydrolases"/>
    <property type="match status" value="1"/>
</dbReference>
<reference evidence="7" key="4">
    <citation type="submission" date="2021-02" db="EMBL/GenBank/DDBJ databases">
        <title>Aspergillus luchuensis mut. kawachii IFO 4304 genome sequence.</title>
        <authorList>
            <person name="Mori K."/>
            <person name="Kadooka C."/>
            <person name="Goto M."/>
            <person name="Futagami T."/>
        </authorList>
    </citation>
    <scope>NUCLEOTIDE SEQUENCE</scope>
    <source>
        <strain evidence="7">IFO 4308</strain>
    </source>
</reference>
<dbReference type="InterPro" id="IPR031359">
    <property type="entry name" value="NACHT_N"/>
</dbReference>
<evidence type="ECO:0000259" key="6">
    <source>
        <dbReference type="PROSITE" id="PS50837"/>
    </source>
</evidence>
<dbReference type="InterPro" id="IPR027417">
    <property type="entry name" value="P-loop_NTPase"/>
</dbReference>
<dbReference type="InterPro" id="IPR019775">
    <property type="entry name" value="WD40_repeat_CS"/>
</dbReference>
<dbReference type="InterPro" id="IPR015943">
    <property type="entry name" value="WD40/YVTN_repeat-like_dom_sf"/>
</dbReference>
<dbReference type="KEGG" id="aluc:AKAW2_11558S"/>
<dbReference type="PROSITE" id="PS50082">
    <property type="entry name" value="WD_REPEATS_2"/>
    <property type="match status" value="4"/>
</dbReference>
<protein>
    <submittedName>
        <fullName evidence="8">WD domain-containing protein</fullName>
    </submittedName>
</protein>
<reference evidence="9" key="2">
    <citation type="submission" date="2016-02" db="EMBL/GenBank/DDBJ databases">
        <title>Genome sequencing of Aspergillus luchuensis NBRC 4314.</title>
        <authorList>
            <person name="Yamada O."/>
        </authorList>
    </citation>
    <scope>NUCLEOTIDE SEQUENCE [LARGE SCALE GENOMIC DNA]</scope>
    <source>
        <strain evidence="9">RIB 2604</strain>
    </source>
</reference>
<keyword evidence="10" id="KW-1185">Reference proteome</keyword>
<reference evidence="7" key="3">
    <citation type="submission" date="2021-01" db="EMBL/GenBank/DDBJ databases">
        <authorList>
            <consortium name="Aspergillus luchuensis mut. kawachii IFO 4304 genome sequencing consortium"/>
            <person name="Kazuki M."/>
            <person name="Futagami T."/>
        </authorList>
    </citation>
    <scope>NUCLEOTIDE SEQUENCE</scope>
    <source>
        <strain evidence="7">IFO 4308</strain>
    </source>
</reference>
<evidence type="ECO:0000256" key="1">
    <source>
        <dbReference type="ARBA" id="ARBA00022574"/>
    </source>
</evidence>
<dbReference type="EMBL" id="AP024425">
    <property type="protein sequence ID" value="BCR94512.1"/>
    <property type="molecule type" value="Genomic_DNA"/>
</dbReference>
<sequence length="1734" mass="197717">MRKLYKKVINKAHLHRRGAGIVDADRSLATEAERPSTEAHRDDKPQNASLPIENPFNKAMKKLQTRQPWEEAYNAIQESHPDLINVYTRALLEWGGHTGDKALNQLQEAQALAQEQLEVWQSEQFRLSFNGKDIIVGELARKVVGVVLSVKDVVSFAISADPHAALAWAGVMVALPVLANILKQDSDAMSGLDDISALLVRYRYVEEDKYYRAAMTSATSVDKVNLLLLIQDKFVDMYSQIYVYQLRLIKHFRHHKAARYFENLKDSLGDEDWSTSLNKLQTTRDSLDRDLESVTNGMIFEIGSKVDKFSKMVEDLKKELRNQTRLMSEQRDRILRAFKYSAMAPFNSFRNAEEPRCLKDTQVETLDMLQNWCKGDGNPVLWLHGMAGTGKSTIARTIAWALQDRQWPDGSPVDATIRLGGSFFFNQFEPERNNSQYLFPTLTQCLAESLPDIRQYIVDAIDQDARIEEKGLRVQWANLISEPLHKLTSSSQAHWRFIMIVDSLDECRDQDKVATVLKLLASIRDLPSVRFLITSRPEAHIRFAIESLPPELYLSQPLHKISPESDDITRFLETDLKRIREEYKSTMPEGWPGQVNIEKLKEKSDGLFVYASTCCRFLEDPYYYSSRLDQILKDDSEAETPQAKLDNIYIRVIEMSLNARSKKEREIMIEDFRLIVGTIMVIFKPASASTLEALLFSSSSKDKRIQRCVEPLRSLLDVRAANDPIRPVHLSLRDLLLSRERCKSTPELYINPQQLHLILFERCMETMKSLKQNLCDFVLPDSSPSDVSSESLETFLPAALLYACRYWIDHLMQLSSDEQSELLNDNGGIIECFIRQKLLFWFEALSLMGELEVGVSQLGALQDLARVYHFHVAPIHILIITDISVQDSHHFLLVRDARRFLLHNRHIIEQAPLQVYSSALVFCPMKSPIKEIYSHLIPSWIIQQPVMDDGWSRELLAIEFETKTSLRIVLSPDGKTGASLFCYWDGNYYVKLWSTQTGKVKYQTKVARGYDIQISRDGGLLAHGTEDGRVRLWKFETDEENFLGEVGKKSNIQRIAFSPNSDSLIFLREDKSVELWNYRLCQQIYAPLTPYQDLNITLDTFEVGFLFNDEVVVLHSNLFTNVWEIHLLCEAGTELECIAEGEAPAGSRTIFSISRNGHRVLISNGRLVEIWDAKTGQLSPKMIACGEIDGPDPRKILATALSSDGRFFATSAKDNTVRIWDSVTHTQILSFSCDYRKADKIAFSQDGSLLASVSDNAIVRLWDITVDRPHTKLANPEVKMTYPFGIEVITNTQNATTMLRKEDTGSCRFYTEDFSSLQISMQGNLIVLILRRAKTPNLYTAHLLSMDFERQSPGFDLGDQDPRYFGDIREAREIREVIVSSSDGEKLAVLGEKHVWVLDAGVSEELSISLPEKPYSLQFSPDSQFVGIILSRGVEIWDLKNKKRVILRTKLPGRPVLGFSPKSDAVAFWVRDLHFLDFDPSCLLLEVWQISGHPHQQVNERTPLSDDSIRTGSLIYSADGDYIVMLTRQSSGKASHFTTRYTLVLLTYNLATGLIENIPCAAGLYLPDGPMAAWSDLIATARASRLEQLIIVVINCKTGERVCTFYTLLAGEHLRSKEISFSNDGRYLNIDRGQVLIPVDNRSPTTEMYCPSSLWIGEEWIFQRGRKLLWIPPEFRDRRMSVQYDEIWVYPKSRNVGSIVFFKLDLGKTPFAAEVPPEGEGFRYDEQERVMYLG</sequence>
<dbReference type="Pfam" id="PF17100">
    <property type="entry name" value="NACHT_N"/>
    <property type="match status" value="1"/>
</dbReference>
<feature type="repeat" description="WD" evidence="3">
    <location>
        <begin position="1241"/>
        <end position="1264"/>
    </location>
</feature>
<feature type="repeat" description="WD" evidence="3">
    <location>
        <begin position="1012"/>
        <end position="1043"/>
    </location>
</feature>
<dbReference type="SUPFAM" id="SSF82171">
    <property type="entry name" value="DPP6 N-terminal domain-like"/>
    <property type="match status" value="1"/>
</dbReference>